<keyword evidence="2" id="KW-1185">Reference proteome</keyword>
<dbReference type="Proteomes" id="UP001589789">
    <property type="component" value="Unassembled WGS sequence"/>
</dbReference>
<dbReference type="RefSeq" id="WP_377051251.1">
    <property type="nucleotide sequence ID" value="NZ_JBHLVZ010000036.1"/>
</dbReference>
<dbReference type="EMBL" id="JBHLVZ010000036">
    <property type="protein sequence ID" value="MFC0386614.1"/>
    <property type="molecule type" value="Genomic_DNA"/>
</dbReference>
<evidence type="ECO:0000313" key="1">
    <source>
        <dbReference type="EMBL" id="MFC0386614.1"/>
    </source>
</evidence>
<comment type="caution">
    <text evidence="1">The sequence shown here is derived from an EMBL/GenBank/DDBJ whole genome shotgun (WGS) entry which is preliminary data.</text>
</comment>
<organism evidence="1 2">
    <name type="scientific">Muricoccus vinaceus</name>
    <dbReference type="NCBI Taxonomy" id="424704"/>
    <lineage>
        <taxon>Bacteria</taxon>
        <taxon>Pseudomonadati</taxon>
        <taxon>Pseudomonadota</taxon>
        <taxon>Alphaproteobacteria</taxon>
        <taxon>Acetobacterales</taxon>
        <taxon>Roseomonadaceae</taxon>
        <taxon>Muricoccus</taxon>
    </lineage>
</organism>
<accession>A0ABV6ISM4</accession>
<evidence type="ECO:0000313" key="2">
    <source>
        <dbReference type="Proteomes" id="UP001589789"/>
    </source>
</evidence>
<reference evidence="1 2" key="1">
    <citation type="submission" date="2024-09" db="EMBL/GenBank/DDBJ databases">
        <authorList>
            <person name="Sun Q."/>
            <person name="Mori K."/>
        </authorList>
    </citation>
    <scope>NUCLEOTIDE SEQUENCE [LARGE SCALE GENOMIC DNA]</scope>
    <source>
        <strain evidence="1 2">CCM 7468</strain>
    </source>
</reference>
<gene>
    <name evidence="1" type="ORF">ACFFIC_13815</name>
</gene>
<name>A0ABV6ISM4_9PROT</name>
<sequence length="128" mass="13234">MSGLHELERTILALTGVMAAETKAFQAQDLVGAAALAPAKQAAVTAFLMARGALTAEELRPIASQLAVVVDRLRDGVRENRALLEQAIAVQGRVVQTLAVAAKRSTPAAGNYGRSAGAFSPLAISVRA</sequence>
<evidence type="ECO:0008006" key="3">
    <source>
        <dbReference type="Google" id="ProtNLM"/>
    </source>
</evidence>
<proteinExistence type="predicted"/>
<protein>
    <recommendedName>
        <fullName evidence="3">Flagellar protein FlgN</fullName>
    </recommendedName>
</protein>